<dbReference type="Pfam" id="PF09977">
    <property type="entry name" value="Tad_C"/>
    <property type="match status" value="1"/>
</dbReference>
<proteinExistence type="predicted"/>
<name>E1QL88_DESB2</name>
<protein>
    <recommendedName>
        <fullName evidence="5">Flp pilus-assembly TadG-like N-terminal domain-containing protein</fullName>
    </recommendedName>
</protein>
<keyword evidence="4" id="KW-1185">Reference proteome</keyword>
<dbReference type="EMBL" id="CP002085">
    <property type="protein sequence ID" value="ADK85353.1"/>
    <property type="molecule type" value="Genomic_DNA"/>
</dbReference>
<dbReference type="eggNOG" id="COG4961">
    <property type="taxonomic scope" value="Bacteria"/>
</dbReference>
<dbReference type="AlphaFoldDB" id="E1QL88"/>
<dbReference type="HOGENOM" id="CLU_787100_0_0_7"/>
<dbReference type="Pfam" id="PF13400">
    <property type="entry name" value="Tad"/>
    <property type="match status" value="1"/>
</dbReference>
<evidence type="ECO:0000259" key="2">
    <source>
        <dbReference type="Pfam" id="PF13400"/>
    </source>
</evidence>
<evidence type="ECO:0000313" key="4">
    <source>
        <dbReference type="Proteomes" id="UP000009047"/>
    </source>
</evidence>
<dbReference type="STRING" id="644282.Deba_1988"/>
<evidence type="ECO:0000313" key="3">
    <source>
        <dbReference type="EMBL" id="ADK85353.1"/>
    </source>
</evidence>
<organism evidence="3 4">
    <name type="scientific">Desulfarculus baarsii (strain ATCC 33931 / DSM 2075 / LMG 7858 / VKM B-1802 / 2st14)</name>
    <dbReference type="NCBI Taxonomy" id="644282"/>
    <lineage>
        <taxon>Bacteria</taxon>
        <taxon>Pseudomonadati</taxon>
        <taxon>Thermodesulfobacteriota</taxon>
        <taxon>Desulfarculia</taxon>
        <taxon>Desulfarculales</taxon>
        <taxon>Desulfarculaceae</taxon>
        <taxon>Desulfarculus</taxon>
    </lineage>
</organism>
<accession>E1QL88</accession>
<sequence>MRWRFRLGRFWRDDRAAVAVVAALALMAMVALVGAAVDLGVVYAGKAELQNAADAAATAGAAELLSDPDGDGVAQTDYDGARQSAIDFVESNQLLTTPLVWNEEGDLVEAGQWSFDSNDFAQTGPSADPADLDAVRVAISRPVQTFFARAVGLGQVMVGAVSVGYLGCAGDGGQADLPLAINAAVLDGLGPDSDIVLNSENAENGQWTSFDVWPTNTNSIGNFLDNPEQIPRLNIGDSIYMNNGEIANLFGRLETLFNQSKDAAGQWPVLLPVVQWTSPQNQGVLVGFVHFVITEVRGPGGPASESKRIIGYWENDAAMVAPGARSGGACYGARASRAALVE</sequence>
<evidence type="ECO:0008006" key="5">
    <source>
        <dbReference type="Google" id="ProtNLM"/>
    </source>
</evidence>
<dbReference type="InterPro" id="IPR018705">
    <property type="entry name" value="DUF2134_membrane"/>
</dbReference>
<dbReference type="KEGG" id="dbr:Deba_1988"/>
<reference evidence="3 4" key="1">
    <citation type="journal article" date="2010" name="Stand. Genomic Sci.">
        <title>Complete genome sequence of Desulfarculus baarsii type strain (2st14).</title>
        <authorList>
            <person name="Sun H."/>
            <person name="Spring S."/>
            <person name="Lapidus A."/>
            <person name="Davenport K."/>
            <person name="Del Rio T.G."/>
            <person name="Tice H."/>
            <person name="Nolan M."/>
            <person name="Copeland A."/>
            <person name="Cheng J.F."/>
            <person name="Lucas S."/>
            <person name="Tapia R."/>
            <person name="Goodwin L."/>
            <person name="Pitluck S."/>
            <person name="Ivanova N."/>
            <person name="Pagani I."/>
            <person name="Mavromatis K."/>
            <person name="Ovchinnikova G."/>
            <person name="Pati A."/>
            <person name="Chen A."/>
            <person name="Palaniappan K."/>
            <person name="Hauser L."/>
            <person name="Chang Y.J."/>
            <person name="Jeffries C.D."/>
            <person name="Detter J.C."/>
            <person name="Han C."/>
            <person name="Rohde M."/>
            <person name="Brambilla E."/>
            <person name="Goker M."/>
            <person name="Woyke T."/>
            <person name="Bristow J."/>
            <person name="Eisen J.A."/>
            <person name="Markowitz V."/>
            <person name="Hugenholtz P."/>
            <person name="Kyrpides N.C."/>
            <person name="Klenk H.P."/>
            <person name="Land M."/>
        </authorList>
    </citation>
    <scope>NUCLEOTIDE SEQUENCE [LARGE SCALE GENOMIC DNA]</scope>
    <source>
        <strain evidence="4">ATCC 33931 / DSM 2075 / LMG 7858 / VKM B-1802 / 2st14</strain>
    </source>
</reference>
<dbReference type="InterPro" id="IPR028087">
    <property type="entry name" value="Tad_N"/>
</dbReference>
<evidence type="ECO:0000259" key="1">
    <source>
        <dbReference type="Pfam" id="PF09977"/>
    </source>
</evidence>
<dbReference type="Proteomes" id="UP000009047">
    <property type="component" value="Chromosome"/>
</dbReference>
<feature type="domain" description="Putative Flp pilus-assembly TadG-like N-terminal" evidence="2">
    <location>
        <begin position="18"/>
        <end position="62"/>
    </location>
</feature>
<feature type="domain" description="DUF2134" evidence="1">
    <location>
        <begin position="81"/>
        <end position="162"/>
    </location>
</feature>
<dbReference type="OrthoDB" id="5800707at2"/>
<gene>
    <name evidence="3" type="ordered locus">Deba_1988</name>
</gene>